<organism evidence="2 3">
    <name type="scientific">Vibrio phage 15E36.1</name>
    <dbReference type="NCBI Taxonomy" id="2859290"/>
    <lineage>
        <taxon>Viruses</taxon>
        <taxon>Duplodnaviria</taxon>
        <taxon>Heunggongvirae</taxon>
        <taxon>Uroviricota</taxon>
        <taxon>Caudoviricetes</taxon>
        <taxon>Autographivirales</taxon>
        <taxon>Autosignataviridae</taxon>
        <taxon>Colwellvirinae</taxon>
        <taxon>Roscoffvirus</taxon>
        <taxon>Roscoffvirus rv15E36</taxon>
    </lineage>
</organism>
<dbReference type="InterPro" id="IPR000182">
    <property type="entry name" value="GNAT_dom"/>
</dbReference>
<dbReference type="SUPFAM" id="SSF55729">
    <property type="entry name" value="Acyl-CoA N-acyltransferases (Nat)"/>
    <property type="match status" value="1"/>
</dbReference>
<reference evidence="2" key="1">
    <citation type="submission" date="2021-03" db="EMBL/GenBank/DDBJ databases">
        <title>Rapid evolution of virus immunity in the wild.</title>
        <authorList>
            <person name="Piel D."/>
            <person name="Bruto M."/>
            <person name="Labreuche Y."/>
            <person name="Blanquart F."/>
            <person name="Chenivesse S."/>
            <person name="Lepanse S."/>
            <person name="James A."/>
            <person name="Garcia Cruz R."/>
            <person name="Dubert J."/>
            <person name="Petton B."/>
            <person name="Lieberman E."/>
            <person name="Wegner M.K."/>
            <person name="Hussain F.A."/>
            <person name="Kauffman K.K."/>
            <person name="Polz M.F."/>
            <person name="Gandon S."/>
            <person name="Bikard D."/>
            <person name="Le Roux F."/>
        </authorList>
    </citation>
    <scope>NUCLEOTIDE SEQUENCE</scope>
</reference>
<proteinExistence type="predicted"/>
<dbReference type="InterPro" id="IPR016181">
    <property type="entry name" value="Acyl_CoA_acyltransferase"/>
</dbReference>
<evidence type="ECO:0000259" key="1">
    <source>
        <dbReference type="PROSITE" id="PS51186"/>
    </source>
</evidence>
<dbReference type="Pfam" id="PF00583">
    <property type="entry name" value="Acetyltransf_1"/>
    <property type="match status" value="1"/>
</dbReference>
<dbReference type="GO" id="GO:0016747">
    <property type="term" value="F:acyltransferase activity, transferring groups other than amino-acyl groups"/>
    <property type="evidence" value="ECO:0007669"/>
    <property type="project" value="InterPro"/>
</dbReference>
<gene>
    <name evidence="2" type="ORF">PODOV006v2_p0037</name>
</gene>
<feature type="domain" description="N-acetyltransferase" evidence="1">
    <location>
        <begin position="1"/>
        <end position="150"/>
    </location>
</feature>
<dbReference type="EMBL" id="MW865291">
    <property type="protein sequence ID" value="QZI86131.1"/>
    <property type="molecule type" value="Genomic_DNA"/>
</dbReference>
<dbReference type="Gene3D" id="3.40.630.30">
    <property type="match status" value="1"/>
</dbReference>
<dbReference type="CDD" id="cd04301">
    <property type="entry name" value="NAT_SF"/>
    <property type="match status" value="1"/>
</dbReference>
<name>A0AAE7XVK1_9CAUD</name>
<dbReference type="PROSITE" id="PS51186">
    <property type="entry name" value="GNAT"/>
    <property type="match status" value="1"/>
</dbReference>
<dbReference type="Proteomes" id="UP000828465">
    <property type="component" value="Segment"/>
</dbReference>
<evidence type="ECO:0000313" key="3">
    <source>
        <dbReference type="Proteomes" id="UP000828465"/>
    </source>
</evidence>
<evidence type="ECO:0000313" key="2">
    <source>
        <dbReference type="EMBL" id="QZI86131.1"/>
    </source>
</evidence>
<protein>
    <recommendedName>
        <fullName evidence="1">N-acetyltransferase domain-containing protein</fullName>
    </recommendedName>
</protein>
<accession>A0AAE7XVK1</accession>
<keyword evidence="3" id="KW-1185">Reference proteome</keyword>
<sequence length="150" mass="16778">MIIRQATLLDLLTLAPLAVSYGDEAKGHDSFPFDLEHCLGNMAVSIVDEESCVLIAVSDGKPLGCIWGSARALPWSKAKLAFDTILYVVPEKRKTSVGYRLMQEWEQWAKQHNAVEVQISIASGIHEEQSVAFFKKLGYSYIGQQFRKEC</sequence>